<evidence type="ECO:0000256" key="7">
    <source>
        <dbReference type="ARBA" id="ARBA00022917"/>
    </source>
</evidence>
<evidence type="ECO:0000313" key="14">
    <source>
        <dbReference type="Proteomes" id="UP000028481"/>
    </source>
</evidence>
<evidence type="ECO:0000256" key="10">
    <source>
        <dbReference type="HAMAP-Rule" id="MF_00255"/>
    </source>
</evidence>
<evidence type="ECO:0000256" key="1">
    <source>
        <dbReference type="ARBA" id="ARBA00004496"/>
    </source>
</evidence>
<dbReference type="Pfam" id="PF05746">
    <property type="entry name" value="DALR_1"/>
    <property type="match status" value="1"/>
</dbReference>
<keyword evidence="4 10" id="KW-0436">Ligase</keyword>
<evidence type="ECO:0000256" key="9">
    <source>
        <dbReference type="ARBA" id="ARBA00047937"/>
    </source>
</evidence>
<evidence type="ECO:0000256" key="2">
    <source>
        <dbReference type="ARBA" id="ARBA00008226"/>
    </source>
</evidence>
<gene>
    <name evidence="10" type="primary">glyS</name>
    <name evidence="13" type="ORF">HL41_00860</name>
</gene>
<feature type="coiled-coil region" evidence="11">
    <location>
        <begin position="593"/>
        <end position="620"/>
    </location>
</feature>
<protein>
    <recommendedName>
        <fullName evidence="10">Glycine--tRNA ligase beta subunit</fullName>
        <ecNumber evidence="10">6.1.1.14</ecNumber>
    </recommendedName>
    <alternativeName>
        <fullName evidence="10">Glycyl-tRNA synthetase beta subunit</fullName>
        <shortName evidence="10">GlyRS</shortName>
    </alternativeName>
</protein>
<dbReference type="AlphaFoldDB" id="A0A075WQ74"/>
<sequence length="691" mass="79881">MNKNLLWEIGTEELPARFIEPALLSLQKAAEKKLKELFLDYQEIKTAGTFRRLVLFVKDLSEKQPDREEEVLGPSINVGLTKEGTFSQALIGFAKKYGVKPEDLKTKKTPKGEYFYLKRTIPGQKTKDLLPSLLFSLLKEIYFPKTMKWGDYDVRFGRPIRWMVCLFGEEVIPIKIARIQATNQSLGHRFLSPSPIVLNKADWEEYETQLENNFVIVSPEKRLTFTKKSIFEVSQPYGVPEIDEDLLKENANLVEYPFPIVGSFPESFLTLPEPLVTTALKEHQRYFCIRTLEGKLLNYFIAVNNNRPKDWGVVKKGHERVTKARLEDAKFYFEKDLSQPLSYFLEKIKGIVYHIKCGTLWEKTQRLIDLGKYLALKLDYPYLPSKIEKTCLYAKIDTASEVVSEFPSLQGVIGKILLEHKEGKDIAEAVFEQYLPSSKDETLPQSFEGIILSLADKIDHLCALFGVNEKPSGEKDPYGLRRAGYGIVKLLIGKEKFLDLEEAIEFSLSLLEKQGFLKNPEALEEVTEFIKKRLEGEFLNLGFSKNVIGVVLQLPLNPYDQYLRLKALSDFQEKKDFVDLITGFKRVSQLLKNVDKQTLLEEVRENLILLEEEKELYQQALNLRPVLLGLIEKKDYSSYLEHLVSLKEPIDRFFDKVFVMVENEKIRENRLRILQRVAELFEKFGDFTAFI</sequence>
<dbReference type="Pfam" id="PF02092">
    <property type="entry name" value="tRNA_synt_2f"/>
    <property type="match status" value="1"/>
</dbReference>
<dbReference type="GO" id="GO:0006420">
    <property type="term" value="P:arginyl-tRNA aminoacylation"/>
    <property type="evidence" value="ECO:0007669"/>
    <property type="project" value="InterPro"/>
</dbReference>
<dbReference type="RefSeq" id="WP_038063268.1">
    <property type="nucleotide sequence ID" value="NZ_CP008796.1"/>
</dbReference>
<dbReference type="PANTHER" id="PTHR30075:SF2">
    <property type="entry name" value="GLYCINE--TRNA LIGASE, CHLOROPLASTIC_MITOCHONDRIAL 2"/>
    <property type="match status" value="1"/>
</dbReference>
<dbReference type="eggNOG" id="COG0751">
    <property type="taxonomic scope" value="Bacteria"/>
</dbReference>
<dbReference type="GO" id="GO:0004814">
    <property type="term" value="F:arginine-tRNA ligase activity"/>
    <property type="evidence" value="ECO:0007669"/>
    <property type="project" value="InterPro"/>
</dbReference>
<evidence type="ECO:0000256" key="8">
    <source>
        <dbReference type="ARBA" id="ARBA00023146"/>
    </source>
</evidence>
<keyword evidence="8 10" id="KW-0030">Aminoacyl-tRNA synthetase</keyword>
<keyword evidence="6 10" id="KW-0067">ATP-binding</keyword>
<evidence type="ECO:0000259" key="12">
    <source>
        <dbReference type="Pfam" id="PF05746"/>
    </source>
</evidence>
<evidence type="ECO:0000256" key="3">
    <source>
        <dbReference type="ARBA" id="ARBA00022490"/>
    </source>
</evidence>
<dbReference type="PANTHER" id="PTHR30075">
    <property type="entry name" value="GLYCYL-TRNA SYNTHETASE"/>
    <property type="match status" value="1"/>
</dbReference>
<keyword evidence="14" id="KW-1185">Reference proteome</keyword>
<dbReference type="HAMAP" id="MF_00255">
    <property type="entry name" value="Gly_tRNA_synth_beta"/>
    <property type="match status" value="1"/>
</dbReference>
<dbReference type="GO" id="GO:0005524">
    <property type="term" value="F:ATP binding"/>
    <property type="evidence" value="ECO:0007669"/>
    <property type="project" value="UniProtKB-UniRule"/>
</dbReference>
<dbReference type="EMBL" id="CP008796">
    <property type="protein sequence ID" value="AIH03494.1"/>
    <property type="molecule type" value="Genomic_DNA"/>
</dbReference>
<dbReference type="GO" id="GO:0005829">
    <property type="term" value="C:cytosol"/>
    <property type="evidence" value="ECO:0007669"/>
    <property type="project" value="TreeGrafter"/>
</dbReference>
<dbReference type="HOGENOM" id="CLU_007220_2_2_0"/>
<dbReference type="KEGG" id="tcm:HL41_00860"/>
<feature type="domain" description="DALR anticodon binding" evidence="12">
    <location>
        <begin position="584"/>
        <end position="683"/>
    </location>
</feature>
<keyword evidence="3 10" id="KW-0963">Cytoplasm</keyword>
<comment type="catalytic activity">
    <reaction evidence="9 10">
        <text>tRNA(Gly) + glycine + ATP = glycyl-tRNA(Gly) + AMP + diphosphate</text>
        <dbReference type="Rhea" id="RHEA:16013"/>
        <dbReference type="Rhea" id="RHEA-COMP:9664"/>
        <dbReference type="Rhea" id="RHEA-COMP:9683"/>
        <dbReference type="ChEBI" id="CHEBI:30616"/>
        <dbReference type="ChEBI" id="CHEBI:33019"/>
        <dbReference type="ChEBI" id="CHEBI:57305"/>
        <dbReference type="ChEBI" id="CHEBI:78442"/>
        <dbReference type="ChEBI" id="CHEBI:78522"/>
        <dbReference type="ChEBI" id="CHEBI:456215"/>
        <dbReference type="EC" id="6.1.1.14"/>
    </reaction>
</comment>
<keyword evidence="5 10" id="KW-0547">Nucleotide-binding</keyword>
<keyword evidence="7 10" id="KW-0648">Protein biosynthesis</keyword>
<dbReference type="PRINTS" id="PR01045">
    <property type="entry name" value="TRNASYNTHGB"/>
</dbReference>
<keyword evidence="11" id="KW-0175">Coiled coil</keyword>
<dbReference type="SUPFAM" id="SSF109604">
    <property type="entry name" value="HD-domain/PDEase-like"/>
    <property type="match status" value="1"/>
</dbReference>
<comment type="subunit">
    <text evidence="10">Tetramer of two alpha and two beta subunits.</text>
</comment>
<dbReference type="InterPro" id="IPR008909">
    <property type="entry name" value="DALR_anticod-bd"/>
</dbReference>
<reference evidence="13 14" key="1">
    <citation type="journal article" date="2015" name="Genome Announc.">
        <title>Genome Sequence of a Sulfate-Reducing Thermophilic Bacterium, Thermodesulfobacterium commune DSM 2178T (Phylum Thermodesulfobacteria).</title>
        <authorList>
            <person name="Bhatnagar S."/>
            <person name="Badger J.H."/>
            <person name="Madupu R."/>
            <person name="Khouri H.M."/>
            <person name="O'Connor E.M."/>
            <person name="Robb F.T."/>
            <person name="Ward N.L."/>
            <person name="Eisen J.A."/>
        </authorList>
    </citation>
    <scope>NUCLEOTIDE SEQUENCE [LARGE SCALE GENOMIC DNA]</scope>
    <source>
        <strain evidence="13 14">DSM 2178</strain>
    </source>
</reference>
<proteinExistence type="inferred from homology"/>
<evidence type="ECO:0000256" key="6">
    <source>
        <dbReference type="ARBA" id="ARBA00022840"/>
    </source>
</evidence>
<dbReference type="PaxDb" id="289377-HL41_00860"/>
<dbReference type="InterPro" id="IPR015944">
    <property type="entry name" value="Gly-tRNA-synth_bsu"/>
</dbReference>
<evidence type="ECO:0000313" key="13">
    <source>
        <dbReference type="EMBL" id="AIH03494.1"/>
    </source>
</evidence>
<name>A0A075WQ74_9BACT</name>
<dbReference type="GO" id="GO:0006426">
    <property type="term" value="P:glycyl-tRNA aminoacylation"/>
    <property type="evidence" value="ECO:0007669"/>
    <property type="project" value="UniProtKB-UniRule"/>
</dbReference>
<comment type="subcellular location">
    <subcellularLocation>
        <location evidence="1 10">Cytoplasm</location>
    </subcellularLocation>
</comment>
<dbReference type="STRING" id="289377.HL41_00860"/>
<dbReference type="GO" id="GO:0004820">
    <property type="term" value="F:glycine-tRNA ligase activity"/>
    <property type="evidence" value="ECO:0007669"/>
    <property type="project" value="UniProtKB-UniRule"/>
</dbReference>
<dbReference type="Proteomes" id="UP000028481">
    <property type="component" value="Chromosome"/>
</dbReference>
<dbReference type="EC" id="6.1.1.14" evidence="10"/>
<organism evidence="13 14">
    <name type="scientific">Thermodesulfobacterium commune DSM 2178</name>
    <dbReference type="NCBI Taxonomy" id="289377"/>
    <lineage>
        <taxon>Bacteria</taxon>
        <taxon>Pseudomonadati</taxon>
        <taxon>Thermodesulfobacteriota</taxon>
        <taxon>Thermodesulfobacteria</taxon>
        <taxon>Thermodesulfobacteriales</taxon>
        <taxon>Thermodesulfobacteriaceae</taxon>
        <taxon>Thermodesulfobacterium</taxon>
    </lineage>
</organism>
<evidence type="ECO:0000256" key="5">
    <source>
        <dbReference type="ARBA" id="ARBA00022741"/>
    </source>
</evidence>
<dbReference type="InterPro" id="IPR006194">
    <property type="entry name" value="Gly-tRNA-synth_heterodimer"/>
</dbReference>
<dbReference type="PROSITE" id="PS50861">
    <property type="entry name" value="AA_TRNA_LIGASE_II_GLYAB"/>
    <property type="match status" value="1"/>
</dbReference>
<dbReference type="OrthoDB" id="9775440at2"/>
<evidence type="ECO:0000256" key="11">
    <source>
        <dbReference type="SAM" id="Coils"/>
    </source>
</evidence>
<dbReference type="NCBIfam" id="TIGR00211">
    <property type="entry name" value="glyS"/>
    <property type="match status" value="1"/>
</dbReference>
<evidence type="ECO:0000256" key="4">
    <source>
        <dbReference type="ARBA" id="ARBA00022598"/>
    </source>
</evidence>
<accession>A0A075WQ74</accession>
<comment type="similarity">
    <text evidence="2 10">Belongs to the class-II aminoacyl-tRNA synthetase family.</text>
</comment>